<dbReference type="PIRSF" id="PIRSF001594">
    <property type="entry name" value="Pyruv_carbox"/>
    <property type="match status" value="1"/>
</dbReference>
<protein>
    <recommendedName>
        <fullName evidence="3 11">Pyruvate carboxylase</fullName>
        <ecNumber evidence="3 11">6.4.1.1</ecNumber>
    </recommendedName>
</protein>
<dbReference type="PROSITE" id="PS50975">
    <property type="entry name" value="ATP_GRASP"/>
    <property type="match status" value="1"/>
</dbReference>
<dbReference type="FunFam" id="2.40.50.100:FF:000003">
    <property type="entry name" value="Acetyl-CoA carboxylase biotin carboxyl carrier protein"/>
    <property type="match status" value="1"/>
</dbReference>
<feature type="binding site" evidence="13">
    <location>
        <position position="243"/>
    </location>
    <ligand>
        <name>ATP</name>
        <dbReference type="ChEBI" id="CHEBI:30616"/>
    </ligand>
</feature>
<gene>
    <name evidence="20" type="primary">pyc</name>
    <name evidence="20" type="ORF">BROFUL_01262</name>
</gene>
<dbReference type="InterPro" id="IPR016185">
    <property type="entry name" value="PreATP-grasp_dom_sf"/>
</dbReference>
<organism evidence="20 21">
    <name type="scientific">Candidatus Brocadia fulgida</name>
    <dbReference type="NCBI Taxonomy" id="380242"/>
    <lineage>
        <taxon>Bacteria</taxon>
        <taxon>Pseudomonadati</taxon>
        <taxon>Planctomycetota</taxon>
        <taxon>Candidatus Brocadiia</taxon>
        <taxon>Candidatus Brocadiales</taxon>
        <taxon>Candidatus Brocadiaceae</taxon>
        <taxon>Candidatus Brocadia</taxon>
    </lineage>
</organism>
<dbReference type="SUPFAM" id="SSF51230">
    <property type="entry name" value="Single hybrid motif"/>
    <property type="match status" value="1"/>
</dbReference>
<dbReference type="SMART" id="SM00878">
    <property type="entry name" value="Biotin_carb_C"/>
    <property type="match status" value="1"/>
</dbReference>
<dbReference type="GO" id="GO:0006094">
    <property type="term" value="P:gluconeogenesis"/>
    <property type="evidence" value="ECO:0007669"/>
    <property type="project" value="UniProtKB-UniPathway"/>
</dbReference>
<dbReference type="InterPro" id="IPR001882">
    <property type="entry name" value="Biotin_BS"/>
</dbReference>
<evidence type="ECO:0000256" key="7">
    <source>
        <dbReference type="ARBA" id="ARBA00022741"/>
    </source>
</evidence>
<dbReference type="InterPro" id="IPR011054">
    <property type="entry name" value="Rudment_hybrid_motif"/>
</dbReference>
<dbReference type="SUPFAM" id="SSF51569">
    <property type="entry name" value="Aldolase"/>
    <property type="match status" value="1"/>
</dbReference>
<comment type="function">
    <text evidence="11">Catalyzes a 2-step reaction, involving the ATP-dependent carboxylation of the covalently attached biotin in the first step and the transfer of the carboxyl group to pyruvate in the second.</text>
</comment>
<feature type="binding site" evidence="14">
    <location>
        <position position="549"/>
    </location>
    <ligand>
        <name>Mn(2+)</name>
        <dbReference type="ChEBI" id="CHEBI:29035"/>
    </ligand>
</feature>
<dbReference type="SUPFAM" id="SSF52440">
    <property type="entry name" value="PreATP-grasp domain"/>
    <property type="match status" value="1"/>
</dbReference>
<keyword evidence="4" id="KW-0312">Gluconeogenesis</keyword>
<dbReference type="SUPFAM" id="SSF51246">
    <property type="entry name" value="Rudiment single hybrid motif"/>
    <property type="match status" value="1"/>
</dbReference>
<dbReference type="InterPro" id="IPR003379">
    <property type="entry name" value="Carboxylase_cons_dom"/>
</dbReference>
<dbReference type="PATRIC" id="fig|380242.3.peg.1560"/>
<proteinExistence type="predicted"/>
<dbReference type="Gene3D" id="3.20.20.70">
    <property type="entry name" value="Aldolase class I"/>
    <property type="match status" value="1"/>
</dbReference>
<feature type="domain" description="Lipoyl-binding" evidence="16">
    <location>
        <begin position="1077"/>
        <end position="1152"/>
    </location>
</feature>
<keyword evidence="20" id="KW-0670">Pyruvate</keyword>
<dbReference type="Gene3D" id="3.30.470.20">
    <property type="entry name" value="ATP-grasp fold, B domain"/>
    <property type="match status" value="1"/>
</dbReference>
<feature type="binding site" evidence="14">
    <location>
        <position position="749"/>
    </location>
    <ligand>
        <name>Mn(2+)</name>
        <dbReference type="ChEBI" id="CHEBI:29035"/>
    </ligand>
</feature>
<evidence type="ECO:0000256" key="3">
    <source>
        <dbReference type="ARBA" id="ARBA00013057"/>
    </source>
</evidence>
<feature type="binding site" evidence="13">
    <location>
        <position position="621"/>
    </location>
    <ligand>
        <name>substrate</name>
    </ligand>
</feature>
<evidence type="ECO:0000256" key="5">
    <source>
        <dbReference type="ARBA" id="ARBA00022598"/>
    </source>
</evidence>
<comment type="caution">
    <text evidence="20">The sequence shown here is derived from an EMBL/GenBank/DDBJ whole genome shotgun (WGS) entry which is preliminary data.</text>
</comment>
<evidence type="ECO:0000256" key="9">
    <source>
        <dbReference type="ARBA" id="ARBA00023267"/>
    </source>
</evidence>
<feature type="binding site" evidence="13">
    <location>
        <position position="208"/>
    </location>
    <ligand>
        <name>ATP</name>
        <dbReference type="ChEBI" id="CHEBI:30616"/>
    </ligand>
</feature>
<feature type="binding site" evidence="14">
    <location>
        <position position="747"/>
    </location>
    <ligand>
        <name>Mn(2+)</name>
        <dbReference type="ChEBI" id="CHEBI:29035"/>
    </ligand>
</feature>
<dbReference type="PANTHER" id="PTHR43778">
    <property type="entry name" value="PYRUVATE CARBOXYLASE"/>
    <property type="match status" value="1"/>
</dbReference>
<feature type="modified residue" description="N6-carboxylysine" evidence="15">
    <location>
        <position position="718"/>
    </location>
</feature>
<dbReference type="InterPro" id="IPR055268">
    <property type="entry name" value="PCB-like"/>
</dbReference>
<dbReference type="NCBIfam" id="NF009554">
    <property type="entry name" value="PRK12999.1"/>
    <property type="match status" value="1"/>
</dbReference>
<evidence type="ECO:0000256" key="4">
    <source>
        <dbReference type="ARBA" id="ARBA00022432"/>
    </source>
</evidence>
<comment type="cofactor">
    <cofactor evidence="1 11">
        <name>biotin</name>
        <dbReference type="ChEBI" id="CHEBI:57586"/>
    </cofactor>
</comment>
<dbReference type="PROSITE" id="PS00867">
    <property type="entry name" value="CPSASE_2"/>
    <property type="match status" value="1"/>
</dbReference>
<dbReference type="GO" id="GO:0046872">
    <property type="term" value="F:metal ion binding"/>
    <property type="evidence" value="ECO:0007669"/>
    <property type="project" value="UniProtKB-KW"/>
</dbReference>
<feature type="domain" description="Biotin carboxylation" evidence="18">
    <location>
        <begin position="8"/>
        <end position="462"/>
    </location>
</feature>
<dbReference type="PROSITE" id="PS00866">
    <property type="entry name" value="CPSASE_1"/>
    <property type="match status" value="1"/>
</dbReference>
<dbReference type="AlphaFoldDB" id="A0A0M2UVA8"/>
<dbReference type="GO" id="GO:0005737">
    <property type="term" value="C:cytoplasm"/>
    <property type="evidence" value="ECO:0007669"/>
    <property type="project" value="TreeGrafter"/>
</dbReference>
<dbReference type="Pfam" id="PF00682">
    <property type="entry name" value="HMGL-like"/>
    <property type="match status" value="1"/>
</dbReference>
<dbReference type="Proteomes" id="UP000034954">
    <property type="component" value="Unassembled WGS sequence"/>
</dbReference>
<dbReference type="InterPro" id="IPR000891">
    <property type="entry name" value="PYR_CT"/>
</dbReference>
<dbReference type="Pfam" id="PF00289">
    <property type="entry name" value="Biotin_carb_N"/>
    <property type="match status" value="1"/>
</dbReference>
<evidence type="ECO:0000256" key="14">
    <source>
        <dbReference type="PIRSR" id="PIRSR001594-3"/>
    </source>
</evidence>
<dbReference type="Pfam" id="PF00364">
    <property type="entry name" value="Biotin_lipoyl"/>
    <property type="match status" value="1"/>
</dbReference>
<dbReference type="FunFam" id="3.30.470.20:FF:000012">
    <property type="entry name" value="Pyruvate carboxylase"/>
    <property type="match status" value="1"/>
</dbReference>
<dbReference type="EC" id="6.4.1.1" evidence="3 11"/>
<dbReference type="GO" id="GO:0004736">
    <property type="term" value="F:pyruvate carboxylase activity"/>
    <property type="evidence" value="ECO:0007669"/>
    <property type="project" value="UniProtKB-EC"/>
</dbReference>
<evidence type="ECO:0000259" key="18">
    <source>
        <dbReference type="PROSITE" id="PS50979"/>
    </source>
</evidence>
<reference evidence="20 21" key="1">
    <citation type="journal article" date="2013" name="BMC Microbiol.">
        <title>Identification of the type II cytochrome c maturation pathway in anammox bacteria by comparative genomics.</title>
        <authorList>
            <person name="Ferousi C."/>
            <person name="Speth D.R."/>
            <person name="Reimann J."/>
            <person name="Op den Camp H.J."/>
            <person name="Allen J.W."/>
            <person name="Keltjens J.T."/>
            <person name="Jetten M.S."/>
        </authorList>
    </citation>
    <scope>NUCLEOTIDE SEQUENCE [LARGE SCALE GENOMIC DNA]</scope>
    <source>
        <strain evidence="20">RU1</strain>
    </source>
</reference>
<dbReference type="SUPFAM" id="SSF56059">
    <property type="entry name" value="Glutathione synthetase ATP-binding domain-like"/>
    <property type="match status" value="1"/>
</dbReference>
<dbReference type="GO" id="GO:0005524">
    <property type="term" value="F:ATP binding"/>
    <property type="evidence" value="ECO:0007669"/>
    <property type="project" value="UniProtKB-UniRule"/>
</dbReference>
<dbReference type="InterPro" id="IPR005482">
    <property type="entry name" value="Biotin_COase_C"/>
</dbReference>
<evidence type="ECO:0000259" key="17">
    <source>
        <dbReference type="PROSITE" id="PS50975"/>
    </source>
</evidence>
<dbReference type="InterPro" id="IPR005930">
    <property type="entry name" value="Pyruv_COase"/>
</dbReference>
<keyword evidence="10" id="KW-0511">Multifunctional enzyme</keyword>
<evidence type="ECO:0000256" key="1">
    <source>
        <dbReference type="ARBA" id="ARBA00001953"/>
    </source>
</evidence>
<keyword evidence="5 11" id="KW-0436">Ligase</keyword>
<dbReference type="Gene3D" id="2.40.50.100">
    <property type="match status" value="1"/>
</dbReference>
<keyword evidence="9 11" id="KW-0092">Biotin</keyword>
<evidence type="ECO:0000313" key="21">
    <source>
        <dbReference type="Proteomes" id="UP000034954"/>
    </source>
</evidence>
<feature type="binding site" evidence="13">
    <location>
        <position position="124"/>
    </location>
    <ligand>
        <name>ATP</name>
        <dbReference type="ChEBI" id="CHEBI:30616"/>
    </ligand>
</feature>
<dbReference type="InterPro" id="IPR011764">
    <property type="entry name" value="Biotin_carboxylation_dom"/>
</dbReference>
<dbReference type="Pfam" id="PF02786">
    <property type="entry name" value="CPSase_L_D2"/>
    <property type="match status" value="1"/>
</dbReference>
<comment type="catalytic activity">
    <reaction evidence="11">
        <text>hydrogencarbonate + pyruvate + ATP = oxaloacetate + ADP + phosphate + H(+)</text>
        <dbReference type="Rhea" id="RHEA:20844"/>
        <dbReference type="ChEBI" id="CHEBI:15361"/>
        <dbReference type="ChEBI" id="CHEBI:15378"/>
        <dbReference type="ChEBI" id="CHEBI:16452"/>
        <dbReference type="ChEBI" id="CHEBI:17544"/>
        <dbReference type="ChEBI" id="CHEBI:30616"/>
        <dbReference type="ChEBI" id="CHEBI:43474"/>
        <dbReference type="ChEBI" id="CHEBI:456216"/>
        <dbReference type="EC" id="6.4.1.1"/>
    </reaction>
</comment>
<keyword evidence="21" id="KW-1185">Reference proteome</keyword>
<name>A0A0M2UVA8_9BACT</name>
<keyword evidence="7 11" id="KW-0547">Nucleotide-binding</keyword>
<evidence type="ECO:0000256" key="10">
    <source>
        <dbReference type="ARBA" id="ARBA00023268"/>
    </source>
</evidence>
<dbReference type="Gene3D" id="3.10.600.10">
    <property type="entry name" value="pyruvate carboxylase f1077a mutant domain"/>
    <property type="match status" value="1"/>
</dbReference>
<dbReference type="PROSITE" id="PS50979">
    <property type="entry name" value="BC"/>
    <property type="match status" value="1"/>
</dbReference>
<dbReference type="UniPathway" id="UPA00138"/>
<dbReference type="InterPro" id="IPR005479">
    <property type="entry name" value="CPAse_ATP-bd"/>
</dbReference>
<dbReference type="NCBIfam" id="TIGR01235">
    <property type="entry name" value="pyruv_carbox"/>
    <property type="match status" value="1"/>
</dbReference>
<evidence type="ECO:0000259" key="16">
    <source>
        <dbReference type="PROSITE" id="PS50968"/>
    </source>
</evidence>
<evidence type="ECO:0000256" key="15">
    <source>
        <dbReference type="PIRSR" id="PIRSR001594-4"/>
    </source>
</evidence>
<keyword evidence="8 11" id="KW-0067">ATP-binding</keyword>
<dbReference type="FunFam" id="3.30.1490.20:FF:000003">
    <property type="entry name" value="acetyl-CoA carboxylase isoform X1"/>
    <property type="match status" value="1"/>
</dbReference>
<dbReference type="InterPro" id="IPR013785">
    <property type="entry name" value="Aldolase_TIM"/>
</dbReference>
<dbReference type="InterPro" id="IPR000089">
    <property type="entry name" value="Biotin_lipoyl"/>
</dbReference>
<evidence type="ECO:0000256" key="11">
    <source>
        <dbReference type="PIRNR" id="PIRNR001594"/>
    </source>
</evidence>
<dbReference type="Pfam" id="PF02436">
    <property type="entry name" value="PYC_OADA"/>
    <property type="match status" value="1"/>
</dbReference>
<feature type="domain" description="Pyruvate carboxyltransferase" evidence="19">
    <location>
        <begin position="540"/>
        <end position="808"/>
    </location>
</feature>
<dbReference type="CDD" id="cd07937">
    <property type="entry name" value="DRE_TIM_PC_TC_5S"/>
    <property type="match status" value="1"/>
</dbReference>
<dbReference type="PROSITE" id="PS00188">
    <property type="entry name" value="BIOTIN"/>
    <property type="match status" value="1"/>
</dbReference>
<dbReference type="FunFam" id="3.20.20.70:FF:000033">
    <property type="entry name" value="Pyruvate carboxylase"/>
    <property type="match status" value="1"/>
</dbReference>
<dbReference type="InterPro" id="IPR011761">
    <property type="entry name" value="ATP-grasp"/>
</dbReference>
<dbReference type="PANTHER" id="PTHR43778:SF2">
    <property type="entry name" value="PYRUVATE CARBOXYLASE, MITOCHONDRIAL"/>
    <property type="match status" value="1"/>
</dbReference>
<feature type="domain" description="ATP-grasp" evidence="17">
    <location>
        <begin position="128"/>
        <end position="326"/>
    </location>
</feature>
<dbReference type="InterPro" id="IPR011053">
    <property type="entry name" value="Single_hybrid_motif"/>
</dbReference>
<dbReference type="SUPFAM" id="SSF89000">
    <property type="entry name" value="post-HMGL domain-like"/>
    <property type="match status" value="1"/>
</dbReference>
<comment type="pathway">
    <text evidence="2">Carbohydrate biosynthesis; gluconeogenesis.</text>
</comment>
<dbReference type="EMBL" id="LAQJ01000136">
    <property type="protein sequence ID" value="KKO19993.1"/>
    <property type="molecule type" value="Genomic_DNA"/>
</dbReference>
<dbReference type="PROSITE" id="PS50991">
    <property type="entry name" value="PYR_CT"/>
    <property type="match status" value="1"/>
</dbReference>
<feature type="binding site" evidence="13">
    <location>
        <position position="882"/>
    </location>
    <ligand>
        <name>substrate</name>
    </ligand>
</feature>
<feature type="active site" evidence="12">
    <location>
        <position position="301"/>
    </location>
</feature>
<feature type="binding site" description="via carbamate group" evidence="14">
    <location>
        <position position="718"/>
    </location>
    <ligand>
        <name>Mn(2+)</name>
        <dbReference type="ChEBI" id="CHEBI:29035"/>
    </ligand>
</feature>
<evidence type="ECO:0000256" key="8">
    <source>
        <dbReference type="ARBA" id="ARBA00022840"/>
    </source>
</evidence>
<dbReference type="NCBIfam" id="NF006761">
    <property type="entry name" value="PRK09282.1"/>
    <property type="match status" value="1"/>
</dbReference>
<evidence type="ECO:0000256" key="2">
    <source>
        <dbReference type="ARBA" id="ARBA00004742"/>
    </source>
</evidence>
<dbReference type="Pfam" id="PF02785">
    <property type="entry name" value="Biotin_carb_C"/>
    <property type="match status" value="1"/>
</dbReference>
<sequence length="1152" mass="130093">MKNMEIKQFKKLLVANRSEIAIRVCRAAYEVGIRTVAIYSYEDRFALHRFKADEAYQIGKGKDPVKAYLDIEGIIQLAREKEVDAIHPGYGFLSENANFARACETAGITFIGPRPEILDMLGNKTSAKIIAGKAQVPILSGYNYPIKSFDEAKILCDTLGYPVIIKAAHGGGGRGMRVVRNELDLSRRLYEAQRESLSAFGSDECFIEKYVEKARHLEVQILGDKYGNIVHLFERDCSLQRRHQKVVEIAPAQNLDENVRRNICEAAVSICKSVHYDNAGTVEFLLDTETNQFYFIEINPRIQVEHTVTEIITGFDLVKRQILVSAGFPLNSPEILIPNQEAIQAHGIAFQCRITTEDPSNKFTPDYGRIQHYRSAGGMGIRLDAGTAFSGALVTPYYDSMLVKVTAYGSCFEETIHRMDRALHEFRIRGVKTNIPFLINLVNHKDFHSGKCTTRFIDENHDIFRFASRRDRAFRIMRFIGDILVNGHPLIKEVPKTVCRREAPVPAVDRKQARPRGSRDLFRELGAKKFVQHILKEKKLLLTDTTFRDAHQSLLATRMRTVDMLKIIEAYSRNHADFFSLEMWGGATFDTAMRFLWECPWERLYHMRKLAPNILFQMLLRASNGVGYTNYPDNVVRAFIKQSAESGIDIFRVFDSLNWVENMKVAMDAVLETNSLCEAAICYTGDLLNPKQNKYTLDYYVKMAKELEGLGAHILSIKDMAGLLKPYAAFELVSALKSELKIPIHLHTHDTSGGQIATLIKAAEAGVDIVDAATGPFSGLTSQPNMNTLVEMMRFHERDTGMDFQALGSLSAYWEVVREYYEIFESIQKASTAEVYHHEIPGGQFTNLFQQAQSMGLAHRWHEITNVYADVNQLFGDIVKVTPSSKVVGDMTLFLVTNTIQARDIITNSRDISFPTSVVEFFEGRLGQPTGGFPREIQEKILRGSQASTERPGANLPPVNFEEIAKKVETQISRAITKEELMSYLMYPEVFIQYAEHRKKYDDVSVIPTDVFFYGLPINEEVFIEIEEGKTLIFKLIAISPANEEGNCTVFFEYNGQPREVVIANRKITASVIKRPQAEDDNAKHVGAPMPGMVVNIKIAAGDTVSKNDPLLIMEAMKMETTVYAEHDGVIGQVLVKAKERVEAKDLLIVYK</sequence>
<dbReference type="PROSITE" id="PS50968">
    <property type="entry name" value="BIOTINYL_LIPOYL"/>
    <property type="match status" value="1"/>
</dbReference>
<feature type="modified residue" description="N6-biotinyllysine" evidence="15">
    <location>
        <position position="1118"/>
    </location>
</feature>
<dbReference type="FunFam" id="3.40.50.20:FF:000010">
    <property type="entry name" value="Propionyl-CoA carboxylase subunit alpha"/>
    <property type="match status" value="1"/>
</dbReference>
<evidence type="ECO:0000256" key="13">
    <source>
        <dbReference type="PIRSR" id="PIRSR001594-2"/>
    </source>
</evidence>
<evidence type="ECO:0000256" key="12">
    <source>
        <dbReference type="PIRSR" id="PIRSR001594-1"/>
    </source>
</evidence>
<accession>A0A0M2UVA8</accession>
<dbReference type="InterPro" id="IPR005481">
    <property type="entry name" value="BC-like_N"/>
</dbReference>
<evidence type="ECO:0000256" key="6">
    <source>
        <dbReference type="ARBA" id="ARBA00022723"/>
    </source>
</evidence>
<evidence type="ECO:0000259" key="19">
    <source>
        <dbReference type="PROSITE" id="PS50991"/>
    </source>
</evidence>
<keyword evidence="6 14" id="KW-0479">Metal-binding</keyword>
<dbReference type="CDD" id="cd06850">
    <property type="entry name" value="biotinyl_domain"/>
    <property type="match status" value="1"/>
</dbReference>
<evidence type="ECO:0000313" key="20">
    <source>
        <dbReference type="EMBL" id="KKO19993.1"/>
    </source>
</evidence>